<proteinExistence type="predicted"/>
<reference evidence="1" key="1">
    <citation type="journal article" date="2022" name="bioRxiv">
        <title>Sequencing and chromosome-scale assembly of the giantPleurodeles waltlgenome.</title>
        <authorList>
            <person name="Brown T."/>
            <person name="Elewa A."/>
            <person name="Iarovenko S."/>
            <person name="Subramanian E."/>
            <person name="Araus A.J."/>
            <person name="Petzold A."/>
            <person name="Susuki M."/>
            <person name="Suzuki K.-i.T."/>
            <person name="Hayashi T."/>
            <person name="Toyoda A."/>
            <person name="Oliveira C."/>
            <person name="Osipova E."/>
            <person name="Leigh N.D."/>
            <person name="Simon A."/>
            <person name="Yun M.H."/>
        </authorList>
    </citation>
    <scope>NUCLEOTIDE SEQUENCE</scope>
    <source>
        <strain evidence="1">20211129_DDA</strain>
        <tissue evidence="1">Liver</tissue>
    </source>
</reference>
<comment type="caution">
    <text evidence="1">The sequence shown here is derived from an EMBL/GenBank/DDBJ whole genome shotgun (WGS) entry which is preliminary data.</text>
</comment>
<name>A0AAV7U1I4_PLEWA</name>
<organism evidence="1 2">
    <name type="scientific">Pleurodeles waltl</name>
    <name type="common">Iberian ribbed newt</name>
    <dbReference type="NCBI Taxonomy" id="8319"/>
    <lineage>
        <taxon>Eukaryota</taxon>
        <taxon>Metazoa</taxon>
        <taxon>Chordata</taxon>
        <taxon>Craniata</taxon>
        <taxon>Vertebrata</taxon>
        <taxon>Euteleostomi</taxon>
        <taxon>Amphibia</taxon>
        <taxon>Batrachia</taxon>
        <taxon>Caudata</taxon>
        <taxon>Salamandroidea</taxon>
        <taxon>Salamandridae</taxon>
        <taxon>Pleurodelinae</taxon>
        <taxon>Pleurodeles</taxon>
    </lineage>
</organism>
<accession>A0AAV7U1I4</accession>
<evidence type="ECO:0000313" key="1">
    <source>
        <dbReference type="EMBL" id="KAJ1181974.1"/>
    </source>
</evidence>
<keyword evidence="2" id="KW-1185">Reference proteome</keyword>
<sequence>MDATATTPRPPLQLFMVECAHRVPLCRPLSGSNPRPFLLHLLHLLNYRDNYAVLREVRKLDEVAVDDTKVLFFPDYPLTVHTNTPSL</sequence>
<evidence type="ECO:0000313" key="2">
    <source>
        <dbReference type="Proteomes" id="UP001066276"/>
    </source>
</evidence>
<protein>
    <submittedName>
        <fullName evidence="1">Uncharacterized protein</fullName>
    </submittedName>
</protein>
<dbReference type="Proteomes" id="UP001066276">
    <property type="component" value="Chromosome 3_2"/>
</dbReference>
<gene>
    <name evidence="1" type="ORF">NDU88_007173</name>
</gene>
<dbReference type="AlphaFoldDB" id="A0AAV7U1I4"/>
<dbReference type="Gene3D" id="3.30.70.1820">
    <property type="entry name" value="L1 transposable element, RRM domain"/>
    <property type="match status" value="1"/>
</dbReference>
<dbReference type="EMBL" id="JANPWB010000006">
    <property type="protein sequence ID" value="KAJ1181974.1"/>
    <property type="molecule type" value="Genomic_DNA"/>
</dbReference>